<dbReference type="EMBL" id="UYYB01013710">
    <property type="protein sequence ID" value="VDM69834.1"/>
    <property type="molecule type" value="Genomic_DNA"/>
</dbReference>
<dbReference type="Proteomes" id="UP000270094">
    <property type="component" value="Unassembled WGS sequence"/>
</dbReference>
<name>A0A3P7IW67_STRVU</name>
<proteinExistence type="predicted"/>
<accession>A0A3P7IW67</accession>
<organism evidence="1 2">
    <name type="scientific">Strongylus vulgaris</name>
    <name type="common">Blood worm</name>
    <dbReference type="NCBI Taxonomy" id="40348"/>
    <lineage>
        <taxon>Eukaryota</taxon>
        <taxon>Metazoa</taxon>
        <taxon>Ecdysozoa</taxon>
        <taxon>Nematoda</taxon>
        <taxon>Chromadorea</taxon>
        <taxon>Rhabditida</taxon>
        <taxon>Rhabditina</taxon>
        <taxon>Rhabditomorpha</taxon>
        <taxon>Strongyloidea</taxon>
        <taxon>Strongylidae</taxon>
        <taxon>Strongylus</taxon>
    </lineage>
</organism>
<evidence type="ECO:0000313" key="1">
    <source>
        <dbReference type="EMBL" id="VDM69834.1"/>
    </source>
</evidence>
<keyword evidence="2" id="KW-1185">Reference proteome</keyword>
<dbReference type="AlphaFoldDB" id="A0A3P7IW67"/>
<sequence length="129" mass="14398">MFGEIPLLIALTACNGKESPADDHIYGVGCHQEQFQVAQDAMNFGPEGHVNDSPWRCLMLCTYEIKTFSTNADLHVLLEAAGRIKRKSRKIGVRQLSDGTSSFVVRKFYHGTLEAFVVHPFVVHLVNSH</sequence>
<protein>
    <submittedName>
        <fullName evidence="1">Uncharacterized protein</fullName>
    </submittedName>
</protein>
<gene>
    <name evidence="1" type="ORF">SVUK_LOCUS4832</name>
</gene>
<evidence type="ECO:0000313" key="2">
    <source>
        <dbReference type="Proteomes" id="UP000270094"/>
    </source>
</evidence>
<reference evidence="1 2" key="1">
    <citation type="submission" date="2018-11" db="EMBL/GenBank/DDBJ databases">
        <authorList>
            <consortium name="Pathogen Informatics"/>
        </authorList>
    </citation>
    <scope>NUCLEOTIDE SEQUENCE [LARGE SCALE GENOMIC DNA]</scope>
</reference>